<dbReference type="Gene3D" id="3.30.70.250">
    <property type="entry name" value="Malonyl-CoA ACP transacylase, ACP-binding"/>
    <property type="match status" value="1"/>
</dbReference>
<feature type="active site" evidence="5">
    <location>
        <position position="91"/>
    </location>
</feature>
<keyword evidence="1 4" id="KW-0808">Transferase</keyword>
<dbReference type="EC" id="2.3.1.39" evidence="4"/>
<evidence type="ECO:0000256" key="5">
    <source>
        <dbReference type="PIRSR" id="PIRSR000446-1"/>
    </source>
</evidence>
<evidence type="ECO:0000313" key="8">
    <source>
        <dbReference type="Proteomes" id="UP000422644"/>
    </source>
</evidence>
<dbReference type="PANTHER" id="PTHR42681:SF1">
    <property type="entry name" value="MALONYL-COA-ACYL CARRIER PROTEIN TRANSACYLASE, MITOCHONDRIAL"/>
    <property type="match status" value="1"/>
</dbReference>
<dbReference type="InterPro" id="IPR001227">
    <property type="entry name" value="Ac_transferase_dom_sf"/>
</dbReference>
<evidence type="ECO:0000313" key="7">
    <source>
        <dbReference type="EMBL" id="BBM45752.1"/>
    </source>
</evidence>
<dbReference type="GO" id="GO:0004314">
    <property type="term" value="F:[acyl-carrier-protein] S-malonyltransferase activity"/>
    <property type="evidence" value="ECO:0007669"/>
    <property type="project" value="UniProtKB-EC"/>
</dbReference>
<reference evidence="7 8" key="1">
    <citation type="submission" date="2019-07" db="EMBL/GenBank/DDBJ databases">
        <title>Complete Genome Sequence of Leptotrichia trevisanii Strain JMUB3870.</title>
        <authorList>
            <person name="Watanabe S."/>
            <person name="Cui L."/>
        </authorList>
    </citation>
    <scope>NUCLEOTIDE SEQUENCE [LARGE SCALE GENOMIC DNA]</scope>
    <source>
        <strain evidence="7 8">JMUB3870</strain>
    </source>
</reference>
<comment type="catalytic activity">
    <reaction evidence="3 4">
        <text>holo-[ACP] + malonyl-CoA = malonyl-[ACP] + CoA</text>
        <dbReference type="Rhea" id="RHEA:41792"/>
        <dbReference type="Rhea" id="RHEA-COMP:9623"/>
        <dbReference type="Rhea" id="RHEA-COMP:9685"/>
        <dbReference type="ChEBI" id="CHEBI:57287"/>
        <dbReference type="ChEBI" id="CHEBI:57384"/>
        <dbReference type="ChEBI" id="CHEBI:64479"/>
        <dbReference type="ChEBI" id="CHEBI:78449"/>
        <dbReference type="EC" id="2.3.1.39"/>
    </reaction>
</comment>
<dbReference type="PANTHER" id="PTHR42681">
    <property type="entry name" value="MALONYL-COA-ACYL CARRIER PROTEIN TRANSACYLASE, MITOCHONDRIAL"/>
    <property type="match status" value="1"/>
</dbReference>
<dbReference type="Proteomes" id="UP000422644">
    <property type="component" value="Chromosome"/>
</dbReference>
<evidence type="ECO:0000256" key="1">
    <source>
        <dbReference type="ARBA" id="ARBA00022679"/>
    </source>
</evidence>
<dbReference type="SUPFAM" id="SSF52151">
    <property type="entry name" value="FabD/lysophospholipase-like"/>
    <property type="match status" value="1"/>
</dbReference>
<dbReference type="RefSeq" id="WP_026748389.1">
    <property type="nucleotide sequence ID" value="NZ_AP019831.1"/>
</dbReference>
<dbReference type="InterPro" id="IPR014043">
    <property type="entry name" value="Acyl_transferase_dom"/>
</dbReference>
<feature type="domain" description="Malonyl-CoA:ACP transacylase (MAT)" evidence="6">
    <location>
        <begin position="7"/>
        <end position="292"/>
    </location>
</feature>
<gene>
    <name evidence="7" type="ORF">JMUB3870_1872</name>
</gene>
<dbReference type="FunFam" id="3.30.70.250:FF:000001">
    <property type="entry name" value="Malonyl CoA-acyl carrier protein transacylase"/>
    <property type="match status" value="1"/>
</dbReference>
<dbReference type="SMART" id="SM00827">
    <property type="entry name" value="PKS_AT"/>
    <property type="match status" value="1"/>
</dbReference>
<dbReference type="InterPro" id="IPR024925">
    <property type="entry name" value="Malonyl_CoA-ACP_transAc"/>
</dbReference>
<keyword evidence="8" id="KW-1185">Reference proteome</keyword>
<dbReference type="SUPFAM" id="SSF55048">
    <property type="entry name" value="Probable ACP-binding domain of malonyl-CoA ACP transacylase"/>
    <property type="match status" value="1"/>
</dbReference>
<dbReference type="InterPro" id="IPR016036">
    <property type="entry name" value="Malonyl_transacylase_ACP-bd"/>
</dbReference>
<protein>
    <recommendedName>
        <fullName evidence="4">Malonyl CoA-acyl carrier protein transacylase</fullName>
        <ecNumber evidence="4">2.3.1.39</ecNumber>
    </recommendedName>
</protein>
<keyword evidence="2 4" id="KW-0012">Acyltransferase</keyword>
<dbReference type="AlphaFoldDB" id="A0A510K2B6"/>
<dbReference type="Gene3D" id="3.40.366.10">
    <property type="entry name" value="Malonyl-Coenzyme A Acyl Carrier Protein, domain 2"/>
    <property type="match status" value="1"/>
</dbReference>
<evidence type="ECO:0000256" key="3">
    <source>
        <dbReference type="ARBA" id="ARBA00048462"/>
    </source>
</evidence>
<dbReference type="InterPro" id="IPR016035">
    <property type="entry name" value="Acyl_Trfase/lysoPLipase"/>
</dbReference>
<feature type="active site" evidence="5">
    <location>
        <position position="196"/>
    </location>
</feature>
<proteinExistence type="inferred from homology"/>
<dbReference type="NCBIfam" id="TIGR00128">
    <property type="entry name" value="fabD"/>
    <property type="match status" value="1"/>
</dbReference>
<dbReference type="PIRSF" id="PIRSF000446">
    <property type="entry name" value="Mct"/>
    <property type="match status" value="1"/>
</dbReference>
<dbReference type="InterPro" id="IPR050858">
    <property type="entry name" value="Mal-CoA-ACP_Trans/PKS_FabD"/>
</dbReference>
<accession>A0A510K2B6</accession>
<dbReference type="Pfam" id="PF00698">
    <property type="entry name" value="Acyl_transf_1"/>
    <property type="match status" value="1"/>
</dbReference>
<organism evidence="7 8">
    <name type="scientific">Leptotrichia trevisanii</name>
    <dbReference type="NCBI Taxonomy" id="109328"/>
    <lineage>
        <taxon>Bacteria</taxon>
        <taxon>Fusobacteriati</taxon>
        <taxon>Fusobacteriota</taxon>
        <taxon>Fusobacteriia</taxon>
        <taxon>Fusobacteriales</taxon>
        <taxon>Leptotrichiaceae</taxon>
        <taxon>Leptotrichia</taxon>
    </lineage>
</organism>
<dbReference type="OrthoDB" id="9805460at2"/>
<dbReference type="GO" id="GO:0006633">
    <property type="term" value="P:fatty acid biosynthetic process"/>
    <property type="evidence" value="ECO:0007669"/>
    <property type="project" value="TreeGrafter"/>
</dbReference>
<evidence type="ECO:0000256" key="4">
    <source>
        <dbReference type="PIRNR" id="PIRNR000446"/>
    </source>
</evidence>
<evidence type="ECO:0000259" key="6">
    <source>
        <dbReference type="SMART" id="SM00827"/>
    </source>
</evidence>
<dbReference type="EMBL" id="AP019831">
    <property type="protein sequence ID" value="BBM45752.1"/>
    <property type="molecule type" value="Genomic_DNA"/>
</dbReference>
<name>A0A510K2B6_9FUSO</name>
<evidence type="ECO:0000256" key="2">
    <source>
        <dbReference type="ARBA" id="ARBA00023315"/>
    </source>
</evidence>
<dbReference type="GO" id="GO:0005829">
    <property type="term" value="C:cytosol"/>
    <property type="evidence" value="ECO:0007669"/>
    <property type="project" value="TreeGrafter"/>
</dbReference>
<sequence>MSKIAFVFPGQGTQYAGMGKKLYDELTDENKKLIDEIFKNNEDVKKVIFEGTDEELKNTKYAQPAIALFSVVLTKLLKEKGINADFVAGHSLGEYSSLYAAGVLSEIDTLKLISKRGEIMSSANIDGGMAAILGLSAEDVENICGEIDGIVEAVNYNEPKQTVIAGEKEVIEKNLELFKEKGARRALPLAVSGPFHSSLMKPVAEILKKEFENYTWNNPVTPIVANTTSNILNSADEIQNELYNQTFGPVKWVDTINKLAENGVTKIYEIGPGKVLAGLIKKINKEIEVINIENVENLSDLID</sequence>
<dbReference type="InterPro" id="IPR004410">
    <property type="entry name" value="Malonyl_CoA-ACP_transAc_FabD"/>
</dbReference>
<comment type="similarity">
    <text evidence="4">Belongs to the fabD family.</text>
</comment>